<keyword evidence="1" id="KW-0106">Calcium</keyword>
<dbReference type="InterPro" id="IPR001611">
    <property type="entry name" value="Leu-rich_rpt"/>
</dbReference>
<feature type="region of interest" description="Disordered" evidence="2">
    <location>
        <begin position="1"/>
        <end position="22"/>
    </location>
</feature>
<dbReference type="SUPFAM" id="SSF47473">
    <property type="entry name" value="EF-hand"/>
    <property type="match status" value="1"/>
</dbReference>
<protein>
    <recommendedName>
        <fullName evidence="3">EF-hand domain-containing protein</fullName>
    </recommendedName>
</protein>
<dbReference type="InterPro" id="IPR052394">
    <property type="entry name" value="LRR-containing"/>
</dbReference>
<feature type="domain" description="EF-hand" evidence="3">
    <location>
        <begin position="580"/>
        <end position="615"/>
    </location>
</feature>
<dbReference type="Proteomes" id="UP000030746">
    <property type="component" value="Unassembled WGS sequence"/>
</dbReference>
<dbReference type="Gene3D" id="3.80.10.10">
    <property type="entry name" value="Ribonuclease Inhibitor"/>
    <property type="match status" value="3"/>
</dbReference>
<dbReference type="GeneID" id="20238483"/>
<dbReference type="KEGG" id="lgi:LOTGIDRAFT_160729"/>
<reference evidence="4 5" key="1">
    <citation type="journal article" date="2013" name="Nature">
        <title>Insights into bilaterian evolution from three spiralian genomes.</title>
        <authorList>
            <person name="Simakov O."/>
            <person name="Marletaz F."/>
            <person name="Cho S.J."/>
            <person name="Edsinger-Gonzales E."/>
            <person name="Havlak P."/>
            <person name="Hellsten U."/>
            <person name="Kuo D.H."/>
            <person name="Larsson T."/>
            <person name="Lv J."/>
            <person name="Arendt D."/>
            <person name="Savage R."/>
            <person name="Osoegawa K."/>
            <person name="de Jong P."/>
            <person name="Grimwood J."/>
            <person name="Chapman J.A."/>
            <person name="Shapiro H."/>
            <person name="Aerts A."/>
            <person name="Otillar R.P."/>
            <person name="Terry A.Y."/>
            <person name="Boore J.L."/>
            <person name="Grigoriev I.V."/>
            <person name="Lindberg D.R."/>
            <person name="Seaver E.C."/>
            <person name="Weisblat D.A."/>
            <person name="Putnam N.H."/>
            <person name="Rokhsar D.S."/>
        </authorList>
    </citation>
    <scope>NUCLEOTIDE SEQUENCE [LARGE SCALE GENOMIC DNA]</scope>
</reference>
<dbReference type="SMART" id="SM00368">
    <property type="entry name" value="LRR_RI"/>
    <property type="match status" value="8"/>
</dbReference>
<dbReference type="SMART" id="SM00054">
    <property type="entry name" value="EFh"/>
    <property type="match status" value="2"/>
</dbReference>
<dbReference type="CDD" id="cd00051">
    <property type="entry name" value="EFh"/>
    <property type="match status" value="1"/>
</dbReference>
<dbReference type="GO" id="GO:0005509">
    <property type="term" value="F:calcium ion binding"/>
    <property type="evidence" value="ECO:0007669"/>
    <property type="project" value="InterPro"/>
</dbReference>
<dbReference type="OMA" id="TIEYDEV"/>
<sequence length="664" mass="74955">MERSSTNKLFTNSKHKKNVNPTSRYQNYRQMKSLRWSQDILIDEANGESVSKPNKVNSTRRFSYTSNSSVSVLEQRPEHLKRRATCAVIESYHDPKERSTTREHLNAIHPSEAVTSRLACPNFNTKLPFSCLVGGRLGSSKISLKSTDSEESGIDSECSDEVKGSKRLTFPNIFINAYDAEADEEYSFEDSTDDEEEEFGFSPEYLYRNICSKSGQRPLRCVQEQLMSPTLSLNDRLLLREDVKAICILLSKTDTITTLDLSRNNLCNDGARSTAEMLKRNDGIVRLELKYCNLSPAGIGWIVESLERNKTVQIFDLTGNKLSTSNMKQLADLLKKNKTIYELILSYCDIDEAGAIILASAIAENVYLKSLDVSWNGIRKRGAVAFCDGLAQNTGLEYVNLSWNGLAKEGSKALGNCLMENRILKQLDLTCNRIDYTSLKPLANGLVQNETLKKIKLSLNPFTTKGAIGILCAIKKSPDCAINEIDLTEIPVNSEFMKCLAELHNDRPIQVLHGDHLHQTGTLKAESALDSYDPCMVLFEFMRQKKLRLTDLFRVIDTDNSGSITRQELIQAFQAMNLPLSEGSLHILMKRLDKDHSNEIDLSELKNGQKNALRKAQAMRSRSAEYAAILHDIQEHVKSAIDRKRRNKPYKEQDIISQIERVMK</sequence>
<organism evidence="4 5">
    <name type="scientific">Lottia gigantea</name>
    <name type="common">Giant owl limpet</name>
    <dbReference type="NCBI Taxonomy" id="225164"/>
    <lineage>
        <taxon>Eukaryota</taxon>
        <taxon>Metazoa</taxon>
        <taxon>Spiralia</taxon>
        <taxon>Lophotrochozoa</taxon>
        <taxon>Mollusca</taxon>
        <taxon>Gastropoda</taxon>
        <taxon>Patellogastropoda</taxon>
        <taxon>Lottioidea</taxon>
        <taxon>Lottiidae</taxon>
        <taxon>Lottia</taxon>
    </lineage>
</organism>
<dbReference type="PANTHER" id="PTHR24114:SF2">
    <property type="entry name" value="F-BOX DOMAIN-CONTAINING PROTEIN-RELATED"/>
    <property type="match status" value="1"/>
</dbReference>
<dbReference type="HOGENOM" id="CLU_413506_0_0_1"/>
<dbReference type="InterPro" id="IPR018247">
    <property type="entry name" value="EF_Hand_1_Ca_BS"/>
</dbReference>
<dbReference type="OrthoDB" id="120976at2759"/>
<dbReference type="Pfam" id="PF13516">
    <property type="entry name" value="LRR_6"/>
    <property type="match status" value="5"/>
</dbReference>
<feature type="compositionally biased region" description="Polar residues" evidence="2">
    <location>
        <begin position="1"/>
        <end position="12"/>
    </location>
</feature>
<gene>
    <name evidence="4" type="ORF">LOTGIDRAFT_160729</name>
</gene>
<dbReference type="SUPFAM" id="SSF52047">
    <property type="entry name" value="RNI-like"/>
    <property type="match status" value="1"/>
</dbReference>
<evidence type="ECO:0000256" key="2">
    <source>
        <dbReference type="SAM" id="MobiDB-lite"/>
    </source>
</evidence>
<dbReference type="RefSeq" id="XP_009054180.1">
    <property type="nucleotide sequence ID" value="XM_009055932.1"/>
</dbReference>
<dbReference type="Gene3D" id="1.10.238.10">
    <property type="entry name" value="EF-hand"/>
    <property type="match status" value="1"/>
</dbReference>
<keyword evidence="5" id="KW-1185">Reference proteome</keyword>
<dbReference type="PROSITE" id="PS00018">
    <property type="entry name" value="EF_HAND_1"/>
    <property type="match status" value="2"/>
</dbReference>
<accession>V4AJS8</accession>
<dbReference type="CTD" id="20238483"/>
<dbReference type="InterPro" id="IPR032675">
    <property type="entry name" value="LRR_dom_sf"/>
</dbReference>
<evidence type="ECO:0000313" key="5">
    <source>
        <dbReference type="Proteomes" id="UP000030746"/>
    </source>
</evidence>
<dbReference type="PANTHER" id="PTHR24114">
    <property type="entry name" value="LEUCINE RICH REPEAT FAMILY PROTEIN"/>
    <property type="match status" value="1"/>
</dbReference>
<dbReference type="EMBL" id="KB201701">
    <property type="protein sequence ID" value="ESO94975.1"/>
    <property type="molecule type" value="Genomic_DNA"/>
</dbReference>
<proteinExistence type="predicted"/>
<dbReference type="InterPro" id="IPR011992">
    <property type="entry name" value="EF-hand-dom_pair"/>
</dbReference>
<evidence type="ECO:0000259" key="3">
    <source>
        <dbReference type="PROSITE" id="PS50222"/>
    </source>
</evidence>
<dbReference type="PROSITE" id="PS50222">
    <property type="entry name" value="EF_HAND_2"/>
    <property type="match status" value="2"/>
</dbReference>
<dbReference type="AlphaFoldDB" id="V4AJS8"/>
<evidence type="ECO:0000313" key="4">
    <source>
        <dbReference type="EMBL" id="ESO94975.1"/>
    </source>
</evidence>
<name>V4AJS8_LOTGI</name>
<dbReference type="Pfam" id="PF13499">
    <property type="entry name" value="EF-hand_7"/>
    <property type="match status" value="1"/>
</dbReference>
<feature type="domain" description="EF-hand" evidence="3">
    <location>
        <begin position="544"/>
        <end position="579"/>
    </location>
</feature>
<dbReference type="InterPro" id="IPR002048">
    <property type="entry name" value="EF_hand_dom"/>
</dbReference>
<evidence type="ECO:0000256" key="1">
    <source>
        <dbReference type="ARBA" id="ARBA00022837"/>
    </source>
</evidence>